<evidence type="ECO:0000313" key="1">
    <source>
        <dbReference type="EMBL" id="GFH25908.1"/>
    </source>
</evidence>
<evidence type="ECO:0000313" key="2">
    <source>
        <dbReference type="Proteomes" id="UP000485058"/>
    </source>
</evidence>
<dbReference type="AlphaFoldDB" id="A0A6A0A2T2"/>
<comment type="caution">
    <text evidence="1">The sequence shown here is derived from an EMBL/GenBank/DDBJ whole genome shotgun (WGS) entry which is preliminary data.</text>
</comment>
<gene>
    <name evidence="1" type="ORF">HaLaN_23952</name>
</gene>
<dbReference type="Proteomes" id="UP000485058">
    <property type="component" value="Unassembled WGS sequence"/>
</dbReference>
<reference evidence="1 2" key="1">
    <citation type="submission" date="2020-02" db="EMBL/GenBank/DDBJ databases">
        <title>Draft genome sequence of Haematococcus lacustris strain NIES-144.</title>
        <authorList>
            <person name="Morimoto D."/>
            <person name="Nakagawa S."/>
            <person name="Yoshida T."/>
            <person name="Sawayama S."/>
        </authorList>
    </citation>
    <scope>NUCLEOTIDE SEQUENCE [LARGE SCALE GENOMIC DNA]</scope>
    <source>
        <strain evidence="1 2">NIES-144</strain>
    </source>
</reference>
<protein>
    <submittedName>
        <fullName evidence="1">Uncharacterized protein</fullName>
    </submittedName>
</protein>
<feature type="non-terminal residue" evidence="1">
    <location>
        <position position="166"/>
    </location>
</feature>
<feature type="non-terminal residue" evidence="1">
    <location>
        <position position="1"/>
    </location>
</feature>
<name>A0A6A0A2T2_HAELA</name>
<keyword evidence="2" id="KW-1185">Reference proteome</keyword>
<dbReference type="EMBL" id="BLLF01002951">
    <property type="protein sequence ID" value="GFH25908.1"/>
    <property type="molecule type" value="Genomic_DNA"/>
</dbReference>
<proteinExistence type="predicted"/>
<accession>A0A6A0A2T2</accession>
<sequence length="166" mass="18305">MMRDAAGQRLAWSCWRLLSQTLQQPLPPGQSLTRPAPSSCSSLALADTQKSTRPASAGCGCRRWCGCCWRRALRPTGQTTWRAAPFGRPARRATTGSSNCWWLGAAVSARDRWSLRGCAGRTGGPQHTSRRRKAIRRPYSCSCPYQPLSVLTPPWQAWLTLLSCTA</sequence>
<organism evidence="1 2">
    <name type="scientific">Haematococcus lacustris</name>
    <name type="common">Green alga</name>
    <name type="synonym">Haematococcus pluvialis</name>
    <dbReference type="NCBI Taxonomy" id="44745"/>
    <lineage>
        <taxon>Eukaryota</taxon>
        <taxon>Viridiplantae</taxon>
        <taxon>Chlorophyta</taxon>
        <taxon>core chlorophytes</taxon>
        <taxon>Chlorophyceae</taxon>
        <taxon>CS clade</taxon>
        <taxon>Chlamydomonadales</taxon>
        <taxon>Haematococcaceae</taxon>
        <taxon>Haematococcus</taxon>
    </lineage>
</organism>